<proteinExistence type="predicted"/>
<organism evidence="1 2">
    <name type="scientific">Ooceraea biroi</name>
    <name type="common">Clonal raider ant</name>
    <name type="synonym">Cerapachys biroi</name>
    <dbReference type="NCBI Taxonomy" id="2015173"/>
    <lineage>
        <taxon>Eukaryota</taxon>
        <taxon>Metazoa</taxon>
        <taxon>Ecdysozoa</taxon>
        <taxon>Arthropoda</taxon>
        <taxon>Hexapoda</taxon>
        <taxon>Insecta</taxon>
        <taxon>Pterygota</taxon>
        <taxon>Neoptera</taxon>
        <taxon>Endopterygota</taxon>
        <taxon>Hymenoptera</taxon>
        <taxon>Apocrita</taxon>
        <taxon>Aculeata</taxon>
        <taxon>Formicoidea</taxon>
        <taxon>Formicidae</taxon>
        <taxon>Dorylinae</taxon>
        <taxon>Ooceraea</taxon>
    </lineage>
</organism>
<name>A0A026W019_OOCBI</name>
<accession>A0A026W019</accession>
<reference evidence="1 2" key="1">
    <citation type="journal article" date="2014" name="Curr. Biol.">
        <title>The genome of the clonal raider ant Cerapachys biroi.</title>
        <authorList>
            <person name="Oxley P.R."/>
            <person name="Ji L."/>
            <person name="Fetter-Pruneda I."/>
            <person name="McKenzie S.K."/>
            <person name="Li C."/>
            <person name="Hu H."/>
            <person name="Zhang G."/>
            <person name="Kronauer D.J."/>
        </authorList>
    </citation>
    <scope>NUCLEOTIDE SEQUENCE [LARGE SCALE GENOMIC DNA]</scope>
</reference>
<evidence type="ECO:0000313" key="1">
    <source>
        <dbReference type="EMBL" id="EZA49245.1"/>
    </source>
</evidence>
<dbReference type="Proteomes" id="UP000053097">
    <property type="component" value="Unassembled WGS sequence"/>
</dbReference>
<protein>
    <submittedName>
        <fullName evidence="1">Uncharacterized protein</fullName>
    </submittedName>
</protein>
<dbReference type="AlphaFoldDB" id="A0A026W019"/>
<sequence length="64" mass="7594">MVLTINRKLDSLLAFHNEQKPLSTNHLDLLPDFPLCSMEDFHTFCTDLNDNEEIRKQFQKKFVI</sequence>
<evidence type="ECO:0000313" key="2">
    <source>
        <dbReference type="Proteomes" id="UP000053097"/>
    </source>
</evidence>
<dbReference type="EMBL" id="KK107530">
    <property type="protein sequence ID" value="EZA49245.1"/>
    <property type="molecule type" value="Genomic_DNA"/>
</dbReference>
<keyword evidence="2" id="KW-1185">Reference proteome</keyword>
<gene>
    <name evidence="1" type="ORF">X777_12485</name>
</gene>